<evidence type="ECO:0000256" key="8">
    <source>
        <dbReference type="ARBA" id="ARBA00022679"/>
    </source>
</evidence>
<evidence type="ECO:0000256" key="10">
    <source>
        <dbReference type="ARBA" id="ARBA00022777"/>
    </source>
</evidence>
<evidence type="ECO:0000256" key="9">
    <source>
        <dbReference type="ARBA" id="ARBA00022741"/>
    </source>
</evidence>
<keyword evidence="9 14" id="KW-0547">Nucleotide-binding</keyword>
<dbReference type="PANTHER" id="PTHR10285">
    <property type="entry name" value="URIDINE KINASE"/>
    <property type="match status" value="1"/>
</dbReference>
<accession>A0A388T212</accession>
<sequence length="403" mass="44640">MGSRGAGIRGYGARGHGVAGRGARGYEVTGHGVAGRPDRGPRTVPGAAPPPSGPAPRDRAHPPRRAPSTDNGRVITSPPRSRRADRAEASPYVDLTREEWSALREKTPLPLTAAEVERLRGLGDVIDLDEVRDIYLPLSRLLNLYVGATANLRGALNTFLGEAGNGHGTQRGTPFVIGVAGSVAVGKSTVARLLQALLARWPEHPRVELVTTDGFLYPMKQLQDRGLMSRKGFPESYDRRALTRFVADIKAGKDEVSAPVYSHLIYDIVPGERLTVRRPDILIVEGLNVLQPALPGKDGRTRVGLADYFDFSVYVDARPEDIERWYLNRFRKLRETAFQDPSSYFRRYTQVSEEEALDYARTMWRTINGVNLRENVAPTRGRATLVLRKGPDHKVQRLSLRKL</sequence>
<evidence type="ECO:0000256" key="4">
    <source>
        <dbReference type="ARBA" id="ARBA00006087"/>
    </source>
</evidence>
<keyword evidence="7 14" id="KW-0963">Cytoplasm</keyword>
<evidence type="ECO:0000256" key="13">
    <source>
        <dbReference type="ARBA" id="ARBA00032866"/>
    </source>
</evidence>
<dbReference type="Pfam" id="PF00485">
    <property type="entry name" value="PRK"/>
    <property type="match status" value="1"/>
</dbReference>
<keyword evidence="12 14" id="KW-0173">Coenzyme A biosynthesis</keyword>
<dbReference type="UniPathway" id="UPA00241">
    <property type="reaction ID" value="UER00352"/>
</dbReference>
<dbReference type="Proteomes" id="UP000265354">
    <property type="component" value="Unassembled WGS sequence"/>
</dbReference>
<evidence type="ECO:0000256" key="16">
    <source>
        <dbReference type="SAM" id="MobiDB-lite"/>
    </source>
</evidence>
<dbReference type="NCBIfam" id="TIGR00554">
    <property type="entry name" value="panK_bact"/>
    <property type="match status" value="1"/>
</dbReference>
<name>A0A388T212_9ACTN</name>
<evidence type="ECO:0000256" key="12">
    <source>
        <dbReference type="ARBA" id="ARBA00022993"/>
    </source>
</evidence>
<keyword evidence="10 14" id="KW-0418">Kinase</keyword>
<evidence type="ECO:0000256" key="6">
    <source>
        <dbReference type="ARBA" id="ARBA00015080"/>
    </source>
</evidence>
<comment type="similarity">
    <text evidence="4 14 15">Belongs to the prokaryotic pantothenate kinase family.</text>
</comment>
<dbReference type="Gene3D" id="3.40.50.300">
    <property type="entry name" value="P-loop containing nucleotide triphosphate hydrolases"/>
    <property type="match status" value="1"/>
</dbReference>
<dbReference type="EMBL" id="BGZL01000009">
    <property type="protein sequence ID" value="GBQ02172.1"/>
    <property type="molecule type" value="Genomic_DNA"/>
</dbReference>
<dbReference type="InterPro" id="IPR027417">
    <property type="entry name" value="P-loop_NTPase"/>
</dbReference>
<comment type="pathway">
    <text evidence="3 14 15">Cofactor biosynthesis; coenzyme A biosynthesis; CoA from (R)-pantothenate: step 1/5.</text>
</comment>
<dbReference type="GO" id="GO:0005737">
    <property type="term" value="C:cytoplasm"/>
    <property type="evidence" value="ECO:0007669"/>
    <property type="project" value="UniProtKB-SubCell"/>
</dbReference>
<proteinExistence type="inferred from homology"/>
<reference evidence="18 19" key="1">
    <citation type="submission" date="2018-07" db="EMBL/GenBank/DDBJ databases">
        <title>Whole Genome Shotgun Sequence of Streptomyces spongiicola strain 531S.</title>
        <authorList>
            <person name="Dohra H."/>
            <person name="Kodani S."/>
        </authorList>
    </citation>
    <scope>NUCLEOTIDE SEQUENCE [LARGE SCALE GENOMIC DNA]</scope>
    <source>
        <strain evidence="18 19">531S</strain>
    </source>
</reference>
<keyword evidence="11 14" id="KW-0067">ATP-binding</keyword>
<comment type="catalytic activity">
    <reaction evidence="1 14 15">
        <text>(R)-pantothenate + ATP = (R)-4'-phosphopantothenate + ADP + H(+)</text>
        <dbReference type="Rhea" id="RHEA:16373"/>
        <dbReference type="ChEBI" id="CHEBI:10986"/>
        <dbReference type="ChEBI" id="CHEBI:15378"/>
        <dbReference type="ChEBI" id="CHEBI:29032"/>
        <dbReference type="ChEBI" id="CHEBI:30616"/>
        <dbReference type="ChEBI" id="CHEBI:456216"/>
        <dbReference type="EC" id="2.7.1.33"/>
    </reaction>
</comment>
<feature type="domain" description="Phosphoribulokinase/uridine kinase" evidence="17">
    <location>
        <begin position="176"/>
        <end position="319"/>
    </location>
</feature>
<evidence type="ECO:0000259" key="17">
    <source>
        <dbReference type="Pfam" id="PF00485"/>
    </source>
</evidence>
<dbReference type="FunFam" id="3.40.50.300:FF:000242">
    <property type="entry name" value="Pantothenate kinase"/>
    <property type="match status" value="1"/>
</dbReference>
<evidence type="ECO:0000313" key="18">
    <source>
        <dbReference type="EMBL" id="GBQ02172.1"/>
    </source>
</evidence>
<gene>
    <name evidence="14" type="primary">coaA</name>
    <name evidence="18" type="ORF">SSP531S_36290</name>
</gene>
<evidence type="ECO:0000256" key="3">
    <source>
        <dbReference type="ARBA" id="ARBA00005225"/>
    </source>
</evidence>
<feature type="binding site" evidence="14">
    <location>
        <begin position="181"/>
        <end position="188"/>
    </location>
    <ligand>
        <name>ATP</name>
        <dbReference type="ChEBI" id="CHEBI:30616"/>
    </ligand>
</feature>
<evidence type="ECO:0000256" key="7">
    <source>
        <dbReference type="ARBA" id="ARBA00022490"/>
    </source>
</evidence>
<evidence type="ECO:0000256" key="11">
    <source>
        <dbReference type="ARBA" id="ARBA00022840"/>
    </source>
</evidence>
<evidence type="ECO:0000256" key="5">
    <source>
        <dbReference type="ARBA" id="ARBA00012102"/>
    </source>
</evidence>
<dbReference type="EC" id="2.7.1.33" evidence="5 14"/>
<evidence type="ECO:0000256" key="14">
    <source>
        <dbReference type="HAMAP-Rule" id="MF_00215"/>
    </source>
</evidence>
<dbReference type="GO" id="GO:0004594">
    <property type="term" value="F:pantothenate kinase activity"/>
    <property type="evidence" value="ECO:0007669"/>
    <property type="project" value="UniProtKB-UniRule"/>
</dbReference>
<organism evidence="18 19">
    <name type="scientific">Streptomyces spongiicola</name>
    <dbReference type="NCBI Taxonomy" id="1690221"/>
    <lineage>
        <taxon>Bacteria</taxon>
        <taxon>Bacillati</taxon>
        <taxon>Actinomycetota</taxon>
        <taxon>Actinomycetes</taxon>
        <taxon>Kitasatosporales</taxon>
        <taxon>Streptomycetaceae</taxon>
        <taxon>Streptomyces</taxon>
    </lineage>
</organism>
<dbReference type="GO" id="GO:0005524">
    <property type="term" value="F:ATP binding"/>
    <property type="evidence" value="ECO:0007669"/>
    <property type="project" value="UniProtKB-UniRule"/>
</dbReference>
<dbReference type="AlphaFoldDB" id="A0A388T212"/>
<dbReference type="InterPro" id="IPR006083">
    <property type="entry name" value="PRK/URK"/>
</dbReference>
<comment type="subcellular location">
    <subcellularLocation>
        <location evidence="2 14 15">Cytoplasm</location>
    </subcellularLocation>
</comment>
<dbReference type="InterPro" id="IPR004566">
    <property type="entry name" value="PanK"/>
</dbReference>
<dbReference type="HAMAP" id="MF_00215">
    <property type="entry name" value="Pantothen_kinase_1"/>
    <property type="match status" value="1"/>
</dbReference>
<dbReference type="SUPFAM" id="SSF52540">
    <property type="entry name" value="P-loop containing nucleoside triphosphate hydrolases"/>
    <property type="match status" value="1"/>
</dbReference>
<evidence type="ECO:0000313" key="19">
    <source>
        <dbReference type="Proteomes" id="UP000265354"/>
    </source>
</evidence>
<evidence type="ECO:0000256" key="2">
    <source>
        <dbReference type="ARBA" id="ARBA00004496"/>
    </source>
</evidence>
<comment type="caution">
    <text evidence="18">The sequence shown here is derived from an EMBL/GenBank/DDBJ whole genome shotgun (WGS) entry which is preliminary data.</text>
</comment>
<feature type="region of interest" description="Disordered" evidence="16">
    <location>
        <begin position="1"/>
        <end position="90"/>
    </location>
</feature>
<feature type="compositionally biased region" description="Gly residues" evidence="16">
    <location>
        <begin position="1"/>
        <end position="23"/>
    </location>
</feature>
<evidence type="ECO:0000256" key="1">
    <source>
        <dbReference type="ARBA" id="ARBA00001206"/>
    </source>
</evidence>
<protein>
    <recommendedName>
        <fullName evidence="6 14">Pantothenate kinase</fullName>
        <ecNumber evidence="5 14">2.7.1.33</ecNumber>
    </recommendedName>
    <alternativeName>
        <fullName evidence="13 14">Pantothenic acid kinase</fullName>
    </alternativeName>
</protein>
<dbReference type="CDD" id="cd02025">
    <property type="entry name" value="PanK"/>
    <property type="match status" value="1"/>
</dbReference>
<keyword evidence="8 14" id="KW-0808">Transferase</keyword>
<evidence type="ECO:0000256" key="15">
    <source>
        <dbReference type="RuleBase" id="RU003530"/>
    </source>
</evidence>
<dbReference type="GO" id="GO:0015937">
    <property type="term" value="P:coenzyme A biosynthetic process"/>
    <property type="evidence" value="ECO:0007669"/>
    <property type="project" value="UniProtKB-UniRule"/>
</dbReference>